<gene>
    <name evidence="2" type="ORF">IAC13_01065</name>
</gene>
<keyword evidence="2" id="KW-0378">Hydrolase</keyword>
<reference evidence="2" key="1">
    <citation type="submission" date="2020-10" db="EMBL/GenBank/DDBJ databases">
        <authorList>
            <person name="Gilroy R."/>
        </authorList>
    </citation>
    <scope>NUCLEOTIDE SEQUENCE</scope>
    <source>
        <strain evidence="2">E3-2379</strain>
    </source>
</reference>
<dbReference type="Proteomes" id="UP000823618">
    <property type="component" value="Unassembled WGS sequence"/>
</dbReference>
<dbReference type="SUPFAM" id="SSF53474">
    <property type="entry name" value="alpha/beta-Hydrolases"/>
    <property type="match status" value="1"/>
</dbReference>
<dbReference type="InterPro" id="IPR050228">
    <property type="entry name" value="Carboxylesterase_BioH"/>
</dbReference>
<dbReference type="Pfam" id="PF12697">
    <property type="entry name" value="Abhydrolase_6"/>
    <property type="match status" value="1"/>
</dbReference>
<evidence type="ECO:0000313" key="2">
    <source>
        <dbReference type="EMBL" id="MBO8462503.1"/>
    </source>
</evidence>
<evidence type="ECO:0000259" key="1">
    <source>
        <dbReference type="Pfam" id="PF12697"/>
    </source>
</evidence>
<dbReference type="EMBL" id="JADIML010000029">
    <property type="protein sequence ID" value="MBO8462503.1"/>
    <property type="molecule type" value="Genomic_DNA"/>
</dbReference>
<dbReference type="GO" id="GO:0016787">
    <property type="term" value="F:hydrolase activity"/>
    <property type="evidence" value="ECO:0007669"/>
    <property type="project" value="UniProtKB-KW"/>
</dbReference>
<accession>A0A9D9HYI0</accession>
<evidence type="ECO:0000313" key="3">
    <source>
        <dbReference type="Proteomes" id="UP000823618"/>
    </source>
</evidence>
<dbReference type="PANTHER" id="PTHR43194">
    <property type="entry name" value="HYDROLASE ALPHA/BETA FOLD FAMILY"/>
    <property type="match status" value="1"/>
</dbReference>
<feature type="domain" description="AB hydrolase-1" evidence="1">
    <location>
        <begin position="4"/>
        <end position="199"/>
    </location>
</feature>
<dbReference type="PANTHER" id="PTHR43194:SF2">
    <property type="entry name" value="PEROXISOMAL MEMBRANE PROTEIN LPX1"/>
    <property type="match status" value="1"/>
</dbReference>
<proteinExistence type="predicted"/>
<organism evidence="2 3">
    <name type="scientific">Candidatus Scybalomonas excrementavium</name>
    <dbReference type="NCBI Taxonomy" id="2840943"/>
    <lineage>
        <taxon>Bacteria</taxon>
        <taxon>Bacillati</taxon>
        <taxon>Bacillota</taxon>
        <taxon>Clostridia</taxon>
        <taxon>Lachnospirales</taxon>
        <taxon>Lachnospiraceae</taxon>
        <taxon>Lachnospiraceae incertae sedis</taxon>
        <taxon>Candidatus Scybalomonas</taxon>
    </lineage>
</organism>
<sequence length="215" mass="24387">MKYLFLHGLGQNASSWEKTVSHIDVSDEAICLNVFDLLAGISQAEMTYEKLYQSFVKYCSDLSEPFHVCGLSLGGILALQYTIENPEKVRSLIVIGIQFVMPKGLLKIQTIIFQFMPNRLFEKMGLHKKDMITLSNSMLHLNFSEDLDKISCPVLVLCGEKDKANKKAAMELYNLLPNAKLQFIKQAGHEVNVDNPKELGEAIQKFYHRDKGQEE</sequence>
<dbReference type="Gene3D" id="3.40.50.1820">
    <property type="entry name" value="alpha/beta hydrolase"/>
    <property type="match status" value="1"/>
</dbReference>
<dbReference type="AlphaFoldDB" id="A0A9D9HYI0"/>
<reference evidence="2" key="2">
    <citation type="journal article" date="2021" name="PeerJ">
        <title>Extensive microbial diversity within the chicken gut microbiome revealed by metagenomics and culture.</title>
        <authorList>
            <person name="Gilroy R."/>
            <person name="Ravi A."/>
            <person name="Getino M."/>
            <person name="Pursley I."/>
            <person name="Horton D.L."/>
            <person name="Alikhan N.F."/>
            <person name="Baker D."/>
            <person name="Gharbi K."/>
            <person name="Hall N."/>
            <person name="Watson M."/>
            <person name="Adriaenssens E.M."/>
            <person name="Foster-Nyarko E."/>
            <person name="Jarju S."/>
            <person name="Secka A."/>
            <person name="Antonio M."/>
            <person name="Oren A."/>
            <person name="Chaudhuri R.R."/>
            <person name="La Ragione R."/>
            <person name="Hildebrand F."/>
            <person name="Pallen M.J."/>
        </authorList>
    </citation>
    <scope>NUCLEOTIDE SEQUENCE</scope>
    <source>
        <strain evidence="2">E3-2379</strain>
    </source>
</reference>
<name>A0A9D9HYI0_9FIRM</name>
<dbReference type="InterPro" id="IPR029058">
    <property type="entry name" value="AB_hydrolase_fold"/>
</dbReference>
<comment type="caution">
    <text evidence="2">The sequence shown here is derived from an EMBL/GenBank/DDBJ whole genome shotgun (WGS) entry which is preliminary data.</text>
</comment>
<protein>
    <submittedName>
        <fullName evidence="2">Alpha/beta hydrolase</fullName>
    </submittedName>
</protein>
<dbReference type="InterPro" id="IPR000073">
    <property type="entry name" value="AB_hydrolase_1"/>
</dbReference>